<feature type="compositionally biased region" description="Basic and acidic residues" evidence="1">
    <location>
        <begin position="244"/>
        <end position="253"/>
    </location>
</feature>
<gene>
    <name evidence="3" type="ORF">ACFPJ6_14820</name>
</gene>
<dbReference type="SUPFAM" id="SSF46689">
    <property type="entry name" value="Homeodomain-like"/>
    <property type="match status" value="1"/>
</dbReference>
<dbReference type="PANTHER" id="PTHR35004">
    <property type="entry name" value="TRANSPOSASE RV3428C-RELATED"/>
    <property type="match status" value="1"/>
</dbReference>
<comment type="caution">
    <text evidence="3">The sequence shown here is derived from an EMBL/GenBank/DDBJ whole genome shotgun (WGS) entry which is preliminary data.</text>
</comment>
<dbReference type="Pfam" id="PF02796">
    <property type="entry name" value="HTH_7"/>
    <property type="match status" value="1"/>
</dbReference>
<dbReference type="InterPro" id="IPR009057">
    <property type="entry name" value="Homeodomain-like_sf"/>
</dbReference>
<dbReference type="EMBL" id="JBHSLD010000014">
    <property type="protein sequence ID" value="MFC5382045.1"/>
    <property type="molecule type" value="Genomic_DNA"/>
</dbReference>
<dbReference type="PANTHER" id="PTHR35004:SF8">
    <property type="entry name" value="TRANSPOSASE RV3428C-RELATED"/>
    <property type="match status" value="1"/>
</dbReference>
<evidence type="ECO:0000256" key="1">
    <source>
        <dbReference type="SAM" id="MobiDB-lite"/>
    </source>
</evidence>
<dbReference type="Proteomes" id="UP001596122">
    <property type="component" value="Unassembled WGS sequence"/>
</dbReference>
<dbReference type="InterPro" id="IPR006120">
    <property type="entry name" value="Resolvase_HTH_dom"/>
</dbReference>
<evidence type="ECO:0000313" key="4">
    <source>
        <dbReference type="Proteomes" id="UP001596122"/>
    </source>
</evidence>
<accession>A0ABW0GPW4</accession>
<feature type="domain" description="Resolvase HTH" evidence="2">
    <location>
        <begin position="1"/>
        <end position="31"/>
    </location>
</feature>
<keyword evidence="4" id="KW-1185">Reference proteome</keyword>
<name>A0ABW0GPW4_9MICO</name>
<organism evidence="3 4">
    <name type="scientific">Aquipuribacter nitratireducens</name>
    <dbReference type="NCBI Taxonomy" id="650104"/>
    <lineage>
        <taxon>Bacteria</taxon>
        <taxon>Bacillati</taxon>
        <taxon>Actinomycetota</taxon>
        <taxon>Actinomycetes</taxon>
        <taxon>Micrococcales</taxon>
        <taxon>Intrasporangiaceae</taxon>
        <taxon>Aquipuribacter</taxon>
    </lineage>
</organism>
<sequence length="253" mass="27980">MEDWALIRRLAAEGLPKAAIARRLGVARNTVSNAVASDAPPKYERKPAPTSFTPFEARVRLLLAETPDMPPTVVAERVGWTGSIRWFRDNVNRVRTDHRPIDPADRLSWAAGDVAQCDWGYPRLRGRVPAEEDPAQDGSRTLLPVLVMTCGHSRFTLGRMLPTRKTPDLLLGTWPLLKQFGRVPRRLIWDNEPGIGRGRATEPVVVFAGTLATKLVLLPPRGPESSPLSCPGAASPARVGGRLRLHERPQHRL</sequence>
<evidence type="ECO:0000259" key="2">
    <source>
        <dbReference type="Pfam" id="PF02796"/>
    </source>
</evidence>
<proteinExistence type="predicted"/>
<protein>
    <submittedName>
        <fullName evidence="3">Helix-turn-helix domain-containing protein</fullName>
    </submittedName>
</protein>
<feature type="region of interest" description="Disordered" evidence="1">
    <location>
        <begin position="222"/>
        <end position="253"/>
    </location>
</feature>
<reference evidence="4" key="1">
    <citation type="journal article" date="2019" name="Int. J. Syst. Evol. Microbiol.">
        <title>The Global Catalogue of Microorganisms (GCM) 10K type strain sequencing project: providing services to taxonomists for standard genome sequencing and annotation.</title>
        <authorList>
            <consortium name="The Broad Institute Genomics Platform"/>
            <consortium name="The Broad Institute Genome Sequencing Center for Infectious Disease"/>
            <person name="Wu L."/>
            <person name="Ma J."/>
        </authorList>
    </citation>
    <scope>NUCLEOTIDE SEQUENCE [LARGE SCALE GENOMIC DNA]</scope>
    <source>
        <strain evidence="4">CCUG 43114</strain>
    </source>
</reference>
<evidence type="ECO:0000313" key="3">
    <source>
        <dbReference type="EMBL" id="MFC5382045.1"/>
    </source>
</evidence>
<dbReference type="RefSeq" id="WP_340270114.1">
    <property type="nucleotide sequence ID" value="NZ_JBBEOG010000005.1"/>
</dbReference>